<proteinExistence type="predicted"/>
<evidence type="ECO:0000256" key="1">
    <source>
        <dbReference type="SAM" id="MobiDB-lite"/>
    </source>
</evidence>
<sequence>MSAARLVQKTKRLCTPGAEGEASPRARHGKRSVLPSPLSIGDPSDLRGTFHNKLAERQGIYEPSGWNQIPFRRTFGRELGGLLFIPYINDQ</sequence>
<organism evidence="2">
    <name type="scientific">Prunus dulcis</name>
    <name type="common">Almond</name>
    <name type="synonym">Amygdalus dulcis</name>
    <dbReference type="NCBI Taxonomy" id="3755"/>
    <lineage>
        <taxon>Eukaryota</taxon>
        <taxon>Viridiplantae</taxon>
        <taxon>Streptophyta</taxon>
        <taxon>Embryophyta</taxon>
        <taxon>Tracheophyta</taxon>
        <taxon>Spermatophyta</taxon>
        <taxon>Magnoliopsida</taxon>
        <taxon>eudicotyledons</taxon>
        <taxon>Gunneridae</taxon>
        <taxon>Pentapetalae</taxon>
        <taxon>rosids</taxon>
        <taxon>fabids</taxon>
        <taxon>Rosales</taxon>
        <taxon>Rosaceae</taxon>
        <taxon>Amygdaloideae</taxon>
        <taxon>Amygdaleae</taxon>
        <taxon>Prunus</taxon>
    </lineage>
</organism>
<reference evidence="2" key="1">
    <citation type="journal article" date="2019" name="Science">
        <title>Mutation of a bHLH transcription factor allowed almond domestication.</title>
        <authorList>
            <person name="Sanchez-Perez R."/>
            <person name="Pavan S."/>
            <person name="Mazzeo R."/>
            <person name="Moldovan C."/>
            <person name="Aiese Cigliano R."/>
            <person name="Del Cueto J."/>
            <person name="Ricciardi F."/>
            <person name="Lotti C."/>
            <person name="Ricciardi L."/>
            <person name="Dicenta F."/>
            <person name="Lopez-Marques R.L."/>
            <person name="Lindberg Moller B."/>
        </authorList>
    </citation>
    <scope>NUCLEOTIDE SEQUENCE</scope>
</reference>
<evidence type="ECO:0000313" key="2">
    <source>
        <dbReference type="EMBL" id="BBG99120.1"/>
    </source>
</evidence>
<accession>A0A4Y1R4M1</accession>
<protein>
    <submittedName>
        <fullName evidence="2">Uncharacterized protein</fullName>
    </submittedName>
</protein>
<gene>
    <name evidence="2" type="ORF">Prudu_008710</name>
</gene>
<dbReference type="EMBL" id="AP019299">
    <property type="protein sequence ID" value="BBG99120.1"/>
    <property type="molecule type" value="Genomic_DNA"/>
</dbReference>
<name>A0A4Y1R4M1_PRUDU</name>
<dbReference type="AlphaFoldDB" id="A0A4Y1R4M1"/>
<feature type="region of interest" description="Disordered" evidence="1">
    <location>
        <begin position="1"/>
        <end position="46"/>
    </location>
</feature>